<dbReference type="InterPro" id="IPR038727">
    <property type="entry name" value="NadR/Ttd14_AAA_dom"/>
</dbReference>
<accession>A0A2N3L266</accession>
<proteinExistence type="predicted"/>
<comment type="caution">
    <text evidence="2">The sequence shown here is derived from an EMBL/GenBank/DDBJ whole genome shotgun (WGS) entry which is preliminary data.</text>
</comment>
<dbReference type="AlphaFoldDB" id="A0A2N3L266"/>
<dbReference type="Gene3D" id="3.40.50.300">
    <property type="entry name" value="P-loop containing nucleotide triphosphate hydrolases"/>
    <property type="match status" value="1"/>
</dbReference>
<sequence length="184" mass="20819">MQTPITSNLVVITGGPGSGKTTLINHLHHRGYDTSPEAARAIIEEQIERGGNAVPWDDNEAYAGLMARRSIRDWQTGLDHHPRTVFCDRGLPDTLAHRRLSNLPDDTGLLGAIKTYRYRRTVFILPPWAEIYKTDHARTQNFAEAVRTYVVLCRTYHACGYDLIEVRKGPVEQRASQILSRLKL</sequence>
<feature type="domain" description="NadR/Ttd14 AAA" evidence="1">
    <location>
        <begin position="10"/>
        <end position="174"/>
    </location>
</feature>
<evidence type="ECO:0000313" key="2">
    <source>
        <dbReference type="EMBL" id="PKR56913.1"/>
    </source>
</evidence>
<evidence type="ECO:0000313" key="3">
    <source>
        <dbReference type="Proteomes" id="UP000233332"/>
    </source>
</evidence>
<dbReference type="RefSeq" id="WP_101304425.1">
    <property type="nucleotide sequence ID" value="NZ_NXGX01000008.1"/>
</dbReference>
<dbReference type="InterPro" id="IPR027417">
    <property type="entry name" value="P-loop_NTPase"/>
</dbReference>
<reference evidence="2 3" key="1">
    <citation type="submission" date="2017-09" db="EMBL/GenBank/DDBJ databases">
        <title>Biodiversity and function of Thalassospira species in the particle-attached aromatic-hydrocarbon-degrading consortia from the surface seawater of the China South Sea.</title>
        <authorList>
            <person name="Dong C."/>
            <person name="Lai Q."/>
            <person name="Shao Z."/>
        </authorList>
    </citation>
    <scope>NUCLEOTIDE SEQUENCE [LARGE SCALE GENOMIC DNA]</scope>
    <source>
        <strain evidence="2 3">139Z-12</strain>
    </source>
</reference>
<gene>
    <name evidence="2" type="ORF">COO92_18195</name>
</gene>
<dbReference type="EMBL" id="NXGX01000008">
    <property type="protein sequence ID" value="PKR56913.1"/>
    <property type="molecule type" value="Genomic_DNA"/>
</dbReference>
<evidence type="ECO:0000259" key="1">
    <source>
        <dbReference type="Pfam" id="PF13521"/>
    </source>
</evidence>
<dbReference type="Proteomes" id="UP000233332">
    <property type="component" value="Unassembled WGS sequence"/>
</dbReference>
<dbReference type="CDD" id="cd02019">
    <property type="entry name" value="NK"/>
    <property type="match status" value="1"/>
</dbReference>
<keyword evidence="3" id="KW-1185">Reference proteome</keyword>
<dbReference type="SUPFAM" id="SSF52540">
    <property type="entry name" value="P-loop containing nucleoside triphosphate hydrolases"/>
    <property type="match status" value="1"/>
</dbReference>
<name>A0A2N3L266_9PROT</name>
<dbReference type="Pfam" id="PF13521">
    <property type="entry name" value="AAA_28"/>
    <property type="match status" value="1"/>
</dbReference>
<organism evidence="2 3">
    <name type="scientific">Thalassospira lohafexi</name>
    <dbReference type="NCBI Taxonomy" id="744227"/>
    <lineage>
        <taxon>Bacteria</taxon>
        <taxon>Pseudomonadati</taxon>
        <taxon>Pseudomonadota</taxon>
        <taxon>Alphaproteobacteria</taxon>
        <taxon>Rhodospirillales</taxon>
        <taxon>Thalassospiraceae</taxon>
        <taxon>Thalassospira</taxon>
    </lineage>
</organism>
<protein>
    <submittedName>
        <fullName evidence="2">ATPase</fullName>
    </submittedName>
</protein>